<dbReference type="AlphaFoldDB" id="A0A9D1LY92"/>
<feature type="non-terminal residue" evidence="2">
    <location>
        <position position="73"/>
    </location>
</feature>
<reference evidence="2" key="2">
    <citation type="journal article" date="2021" name="PeerJ">
        <title>Extensive microbial diversity within the chicken gut microbiome revealed by metagenomics and culture.</title>
        <authorList>
            <person name="Gilroy R."/>
            <person name="Ravi A."/>
            <person name="Getino M."/>
            <person name="Pursley I."/>
            <person name="Horton D.L."/>
            <person name="Alikhan N.F."/>
            <person name="Baker D."/>
            <person name="Gharbi K."/>
            <person name="Hall N."/>
            <person name="Watson M."/>
            <person name="Adriaenssens E.M."/>
            <person name="Foster-Nyarko E."/>
            <person name="Jarju S."/>
            <person name="Secka A."/>
            <person name="Antonio M."/>
            <person name="Oren A."/>
            <person name="Chaudhuri R.R."/>
            <person name="La Ragione R."/>
            <person name="Hildebrand F."/>
            <person name="Pallen M.J."/>
        </authorList>
    </citation>
    <scope>NUCLEOTIDE SEQUENCE</scope>
    <source>
        <strain evidence="2">ChiGjej1B1-1684</strain>
    </source>
</reference>
<dbReference type="EMBL" id="DVNG01000060">
    <property type="protein sequence ID" value="HIU50220.1"/>
    <property type="molecule type" value="Genomic_DNA"/>
</dbReference>
<name>A0A9D1LY92_9FIRM</name>
<keyword evidence="1" id="KW-0472">Membrane</keyword>
<feature type="transmembrane region" description="Helical" evidence="1">
    <location>
        <begin position="12"/>
        <end position="29"/>
    </location>
</feature>
<keyword evidence="1" id="KW-0812">Transmembrane</keyword>
<evidence type="ECO:0000313" key="3">
    <source>
        <dbReference type="Proteomes" id="UP000824118"/>
    </source>
</evidence>
<evidence type="ECO:0000313" key="2">
    <source>
        <dbReference type="EMBL" id="HIU50220.1"/>
    </source>
</evidence>
<dbReference type="Proteomes" id="UP000824118">
    <property type="component" value="Unassembled WGS sequence"/>
</dbReference>
<reference evidence="2" key="1">
    <citation type="submission" date="2020-10" db="EMBL/GenBank/DDBJ databases">
        <authorList>
            <person name="Gilroy R."/>
        </authorList>
    </citation>
    <scope>NUCLEOTIDE SEQUENCE</scope>
    <source>
        <strain evidence="2">ChiGjej1B1-1684</strain>
    </source>
</reference>
<keyword evidence="1" id="KW-1133">Transmembrane helix</keyword>
<gene>
    <name evidence="2" type="ORF">IAD22_04320</name>
</gene>
<comment type="caution">
    <text evidence="2">The sequence shown here is derived from an EMBL/GenBank/DDBJ whole genome shotgun (WGS) entry which is preliminary data.</text>
</comment>
<protein>
    <submittedName>
        <fullName evidence="2">Uncharacterized protein</fullName>
    </submittedName>
</protein>
<proteinExistence type="predicted"/>
<evidence type="ECO:0000256" key="1">
    <source>
        <dbReference type="SAM" id="Phobius"/>
    </source>
</evidence>
<accession>A0A9D1LY92</accession>
<sequence length="73" mass="7689">MYRRKKGQSKFLGVIGGILTAAAVVNLFFNADSIFKAGGSAIAAAIISDNDEVVKVEKTGENMAENPLAENDT</sequence>
<organism evidence="2 3">
    <name type="scientific">Candidatus Limousia pullorum</name>
    <dbReference type="NCBI Taxonomy" id="2840860"/>
    <lineage>
        <taxon>Bacteria</taxon>
        <taxon>Bacillati</taxon>
        <taxon>Bacillota</taxon>
        <taxon>Clostridia</taxon>
        <taxon>Eubacteriales</taxon>
        <taxon>Oscillospiraceae</taxon>
        <taxon>Oscillospiraceae incertae sedis</taxon>
        <taxon>Candidatus Limousia</taxon>
    </lineage>
</organism>